<organism evidence="1 2">
    <name type="scientific">Ficus carica</name>
    <name type="common">Common fig</name>
    <dbReference type="NCBI Taxonomy" id="3494"/>
    <lineage>
        <taxon>Eukaryota</taxon>
        <taxon>Viridiplantae</taxon>
        <taxon>Streptophyta</taxon>
        <taxon>Embryophyta</taxon>
        <taxon>Tracheophyta</taxon>
        <taxon>Spermatophyta</taxon>
        <taxon>Magnoliopsida</taxon>
        <taxon>eudicotyledons</taxon>
        <taxon>Gunneridae</taxon>
        <taxon>Pentapetalae</taxon>
        <taxon>rosids</taxon>
        <taxon>fabids</taxon>
        <taxon>Rosales</taxon>
        <taxon>Moraceae</taxon>
        <taxon>Ficeae</taxon>
        <taxon>Ficus</taxon>
    </lineage>
</organism>
<comment type="caution">
    <text evidence="1">The sequence shown here is derived from an EMBL/GenBank/DDBJ whole genome shotgun (WGS) entry which is preliminary data.</text>
</comment>
<reference evidence="1" key="1">
    <citation type="submission" date="2023-07" db="EMBL/GenBank/DDBJ databases">
        <title>draft genome sequence of fig (Ficus carica).</title>
        <authorList>
            <person name="Takahashi T."/>
            <person name="Nishimura K."/>
        </authorList>
    </citation>
    <scope>NUCLEOTIDE SEQUENCE</scope>
</reference>
<keyword evidence="2" id="KW-1185">Reference proteome</keyword>
<name>A0AA88EG84_FICCA</name>
<dbReference type="AlphaFoldDB" id="A0AA88EG84"/>
<gene>
    <name evidence="1" type="ORF">TIFTF001_053987</name>
</gene>
<evidence type="ECO:0000313" key="2">
    <source>
        <dbReference type="Proteomes" id="UP001187192"/>
    </source>
</evidence>
<dbReference type="EMBL" id="BTGU01013722">
    <property type="protein sequence ID" value="GMN70801.1"/>
    <property type="molecule type" value="Genomic_DNA"/>
</dbReference>
<accession>A0AA88EG84</accession>
<sequence>MPEPQHEGSQTLSGAWHGELSQPWLLAHQENPALLASRQPTLLNLPIPKLVTDCLATKILAFRDALAEEALALALAELRR</sequence>
<protein>
    <submittedName>
        <fullName evidence="1">Uncharacterized protein</fullName>
    </submittedName>
</protein>
<evidence type="ECO:0000313" key="1">
    <source>
        <dbReference type="EMBL" id="GMN70801.1"/>
    </source>
</evidence>
<proteinExistence type="predicted"/>
<dbReference type="Proteomes" id="UP001187192">
    <property type="component" value="Unassembled WGS sequence"/>
</dbReference>